<dbReference type="InterPro" id="IPR024607">
    <property type="entry name" value="Sulfatase_CS"/>
</dbReference>
<keyword evidence="7" id="KW-1185">Reference proteome</keyword>
<evidence type="ECO:0000256" key="1">
    <source>
        <dbReference type="ARBA" id="ARBA00008779"/>
    </source>
</evidence>
<organism evidence="6 7">
    <name type="scientific">Kibdelosporangium lantanae</name>
    <dbReference type="NCBI Taxonomy" id="1497396"/>
    <lineage>
        <taxon>Bacteria</taxon>
        <taxon>Bacillati</taxon>
        <taxon>Actinomycetota</taxon>
        <taxon>Actinomycetes</taxon>
        <taxon>Pseudonocardiales</taxon>
        <taxon>Pseudonocardiaceae</taxon>
        <taxon>Kibdelosporangium</taxon>
    </lineage>
</organism>
<evidence type="ECO:0000259" key="5">
    <source>
        <dbReference type="Pfam" id="PF00884"/>
    </source>
</evidence>
<feature type="domain" description="Sulfatase N-terminal" evidence="5">
    <location>
        <begin position="18"/>
        <end position="126"/>
    </location>
</feature>
<keyword evidence="3" id="KW-0378">Hydrolase</keyword>
<dbReference type="SUPFAM" id="SSF53649">
    <property type="entry name" value="Alkaline phosphatase-like"/>
    <property type="match status" value="1"/>
</dbReference>
<dbReference type="InterPro" id="IPR017850">
    <property type="entry name" value="Alkaline_phosphatase_core_sf"/>
</dbReference>
<dbReference type="PANTHER" id="PTHR43108:SF8">
    <property type="entry name" value="SD21168P"/>
    <property type="match status" value="1"/>
</dbReference>
<comment type="similarity">
    <text evidence="1">Belongs to the sulfatase family.</text>
</comment>
<gene>
    <name evidence="6" type="ORF">ACFQ1S_29990</name>
</gene>
<dbReference type="PANTHER" id="PTHR43108">
    <property type="entry name" value="N-ACETYLGLUCOSAMINE-6-SULFATASE FAMILY MEMBER"/>
    <property type="match status" value="1"/>
</dbReference>
<evidence type="ECO:0000313" key="6">
    <source>
        <dbReference type="EMBL" id="MFD1049464.1"/>
    </source>
</evidence>
<name>A0ABW3MJQ4_9PSEU</name>
<comment type="caution">
    <text evidence="6">The sequence shown here is derived from an EMBL/GenBank/DDBJ whole genome shotgun (WGS) entry which is preliminary data.</text>
</comment>
<dbReference type="Gene3D" id="3.40.720.10">
    <property type="entry name" value="Alkaline Phosphatase, subunit A"/>
    <property type="match status" value="1"/>
</dbReference>
<proteinExistence type="inferred from homology"/>
<protein>
    <submittedName>
        <fullName evidence="6">Sulfatase-like hydrolase/transferase</fullName>
    </submittedName>
</protein>
<dbReference type="PROSITE" id="PS00523">
    <property type="entry name" value="SULFATASE_1"/>
    <property type="match status" value="1"/>
</dbReference>
<reference evidence="7" key="1">
    <citation type="journal article" date="2019" name="Int. J. Syst. Evol. Microbiol.">
        <title>The Global Catalogue of Microorganisms (GCM) 10K type strain sequencing project: providing services to taxonomists for standard genome sequencing and annotation.</title>
        <authorList>
            <consortium name="The Broad Institute Genomics Platform"/>
            <consortium name="The Broad Institute Genome Sequencing Center for Infectious Disease"/>
            <person name="Wu L."/>
            <person name="Ma J."/>
        </authorList>
    </citation>
    <scope>NUCLEOTIDE SEQUENCE [LARGE SCALE GENOMIC DNA]</scope>
    <source>
        <strain evidence="7">JCM 31486</strain>
    </source>
</reference>
<dbReference type="Pfam" id="PF00884">
    <property type="entry name" value="Sulfatase"/>
    <property type="match status" value="1"/>
</dbReference>
<keyword evidence="4" id="KW-0325">Glycoprotein</keyword>
<keyword evidence="2" id="KW-0732">Signal</keyword>
<evidence type="ECO:0000256" key="3">
    <source>
        <dbReference type="ARBA" id="ARBA00022801"/>
    </source>
</evidence>
<sequence>AVAQSSAATGAPVAAGPPNIVFVLTDDLSWNLVQYLPQVQKLQTDGMTFNDYVVTDSLCCPSRSSILTGRFPHDTGVFTNGGNDGGFGYFHGHGEESATFATALQAKGYRTAMMGKYLNGYQPADKLGGTQPYVPPGWSEWDVAGNGYPEFDYNLNENHKVVHYGSDPEDYLTEALDVGNIIAQKMNDLSRVEYEELLRPAFRQDEWKLIAVGAIIGFLVGELQVHLLVH</sequence>
<dbReference type="Proteomes" id="UP001597045">
    <property type="component" value="Unassembled WGS sequence"/>
</dbReference>
<dbReference type="EMBL" id="JBHTIS010002195">
    <property type="protein sequence ID" value="MFD1049464.1"/>
    <property type="molecule type" value="Genomic_DNA"/>
</dbReference>
<dbReference type="InterPro" id="IPR000917">
    <property type="entry name" value="Sulfatase_N"/>
</dbReference>
<evidence type="ECO:0000256" key="2">
    <source>
        <dbReference type="ARBA" id="ARBA00022729"/>
    </source>
</evidence>
<evidence type="ECO:0000256" key="4">
    <source>
        <dbReference type="ARBA" id="ARBA00023180"/>
    </source>
</evidence>
<accession>A0ABW3MJQ4</accession>
<feature type="non-terminal residue" evidence="6">
    <location>
        <position position="1"/>
    </location>
</feature>
<evidence type="ECO:0000313" key="7">
    <source>
        <dbReference type="Proteomes" id="UP001597045"/>
    </source>
</evidence>